<proteinExistence type="predicted"/>
<comment type="caution">
    <text evidence="1">The sequence shown here is derived from an EMBL/GenBank/DDBJ whole genome shotgun (WGS) entry which is preliminary data.</text>
</comment>
<dbReference type="GeneID" id="92361144"/>
<dbReference type="AlphaFoldDB" id="A0A836H2B3"/>
<accession>A0A836H2B3</accession>
<dbReference type="EMBL" id="JAFHLR010000026">
    <property type="protein sequence ID" value="KAG5476280.1"/>
    <property type="molecule type" value="Genomic_DNA"/>
</dbReference>
<reference evidence="2" key="1">
    <citation type="journal article" date="2021" name="Microbiol. Resour. Announc.">
        <title>LGAAP: Leishmaniinae Genome Assembly and Annotation Pipeline.</title>
        <authorList>
            <person name="Almutairi H."/>
            <person name="Urbaniak M.D."/>
            <person name="Bates M.D."/>
            <person name="Jariyapan N."/>
            <person name="Kwakye-Nuako G."/>
            <person name="Thomaz-Soccol V."/>
            <person name="Al-Salem W.S."/>
            <person name="Dillon R.J."/>
            <person name="Bates P.A."/>
            <person name="Gatherer D."/>
        </authorList>
    </citation>
    <scope>NUCLEOTIDE SEQUENCE [LARGE SCALE GENOMIC DNA]</scope>
</reference>
<organism evidence="1 2">
    <name type="scientific">Leishmania orientalis</name>
    <dbReference type="NCBI Taxonomy" id="2249476"/>
    <lineage>
        <taxon>Eukaryota</taxon>
        <taxon>Discoba</taxon>
        <taxon>Euglenozoa</taxon>
        <taxon>Kinetoplastea</taxon>
        <taxon>Metakinetoplastina</taxon>
        <taxon>Trypanosomatida</taxon>
        <taxon>Trypanosomatidae</taxon>
        <taxon>Leishmaniinae</taxon>
        <taxon>Leishmania</taxon>
    </lineage>
</organism>
<dbReference type="RefSeq" id="XP_067062513.1">
    <property type="nucleotide sequence ID" value="XM_067207210.1"/>
</dbReference>
<protein>
    <submittedName>
        <fullName evidence="1">Uncharacterized protein</fullName>
    </submittedName>
</protein>
<evidence type="ECO:0000313" key="2">
    <source>
        <dbReference type="Proteomes" id="UP000674143"/>
    </source>
</evidence>
<sequence>MSLRTGCPFAAHFPGNGHGPYDGGKGHTADRLARSATAAAPLLGGRVADLVGLYPMRCA</sequence>
<name>A0A836H2B3_9TRYP</name>
<keyword evidence="2" id="KW-1185">Reference proteome</keyword>
<evidence type="ECO:0000313" key="1">
    <source>
        <dbReference type="EMBL" id="KAG5476280.1"/>
    </source>
</evidence>
<dbReference type="Proteomes" id="UP000674143">
    <property type="component" value="Unassembled WGS sequence"/>
</dbReference>
<dbReference type="KEGG" id="loi:92361144"/>
<reference evidence="2" key="2">
    <citation type="journal article" date="2021" name="Sci. Data">
        <title>Chromosome-scale genome sequencing, assembly and annotation of six genomes from subfamily Leishmaniinae.</title>
        <authorList>
            <person name="Almutairi H."/>
            <person name="Urbaniak M.D."/>
            <person name="Bates M.D."/>
            <person name="Jariyapan N."/>
            <person name="Kwakye-Nuako G."/>
            <person name="Thomaz Soccol V."/>
            <person name="Al-Salem W.S."/>
            <person name="Dillon R.J."/>
            <person name="Bates P.A."/>
            <person name="Gatherer D."/>
        </authorList>
    </citation>
    <scope>NUCLEOTIDE SEQUENCE [LARGE SCALE GENOMIC DNA]</scope>
</reference>
<gene>
    <name evidence="1" type="ORF">LSCM4_05261</name>
</gene>